<dbReference type="EMBL" id="LBSX01000002">
    <property type="protein sequence ID" value="KKQ28074.1"/>
    <property type="molecule type" value="Genomic_DNA"/>
</dbReference>
<dbReference type="AlphaFoldDB" id="A0A0G0IV78"/>
<dbReference type="SUPFAM" id="SSF53098">
    <property type="entry name" value="Ribonuclease H-like"/>
    <property type="match status" value="1"/>
</dbReference>
<dbReference type="GO" id="GO:0003676">
    <property type="term" value="F:nucleic acid binding"/>
    <property type="evidence" value="ECO:0007669"/>
    <property type="project" value="InterPro"/>
</dbReference>
<dbReference type="STRING" id="1619046.US42_C0002G0029"/>
<evidence type="ECO:0000259" key="1">
    <source>
        <dbReference type="Pfam" id="PF13482"/>
    </source>
</evidence>
<dbReference type="InterPro" id="IPR036397">
    <property type="entry name" value="RNaseH_sf"/>
</dbReference>
<reference evidence="2 3" key="1">
    <citation type="journal article" date="2015" name="Nature">
        <title>rRNA introns, odd ribosomes, and small enigmatic genomes across a large radiation of phyla.</title>
        <authorList>
            <person name="Brown C.T."/>
            <person name="Hug L.A."/>
            <person name="Thomas B.C."/>
            <person name="Sharon I."/>
            <person name="Castelle C.J."/>
            <person name="Singh A."/>
            <person name="Wilkins M.J."/>
            <person name="Williams K.H."/>
            <person name="Banfield J.F."/>
        </authorList>
    </citation>
    <scope>NUCLEOTIDE SEQUENCE [LARGE SCALE GENOMIC DNA]</scope>
</reference>
<evidence type="ECO:0000313" key="2">
    <source>
        <dbReference type="EMBL" id="KKQ28074.1"/>
    </source>
</evidence>
<protein>
    <recommendedName>
        <fullName evidence="1">YprB ribonuclease H-like domain-containing protein</fullName>
    </recommendedName>
</protein>
<proteinExistence type="predicted"/>
<feature type="domain" description="YprB ribonuclease H-like" evidence="1">
    <location>
        <begin position="7"/>
        <end position="148"/>
    </location>
</feature>
<evidence type="ECO:0000313" key="3">
    <source>
        <dbReference type="Proteomes" id="UP000034849"/>
    </source>
</evidence>
<dbReference type="Gene3D" id="3.30.420.10">
    <property type="entry name" value="Ribonuclease H-like superfamily/Ribonuclease H"/>
    <property type="match status" value="1"/>
</dbReference>
<dbReference type="InterPro" id="IPR038720">
    <property type="entry name" value="YprB_RNase_H-like_dom"/>
</dbReference>
<comment type="caution">
    <text evidence="2">The sequence shown here is derived from an EMBL/GenBank/DDBJ whole genome shotgun (WGS) entry which is preliminary data.</text>
</comment>
<dbReference type="Pfam" id="PF13482">
    <property type="entry name" value="RNase_H_2"/>
    <property type="match status" value="1"/>
</dbReference>
<name>A0A0G0IV78_9BACT</name>
<dbReference type="Proteomes" id="UP000034849">
    <property type="component" value="Unassembled WGS sequence"/>
</dbReference>
<accession>A0A0G0IV78</accession>
<dbReference type="InterPro" id="IPR012337">
    <property type="entry name" value="RNaseH-like_sf"/>
</dbReference>
<gene>
    <name evidence="2" type="ORF">US42_C0002G0029</name>
</gene>
<organism evidence="2 3">
    <name type="scientific">Candidatus Magasanikbacteria bacterium GW2011_GWC2_37_14</name>
    <dbReference type="NCBI Taxonomy" id="1619046"/>
    <lineage>
        <taxon>Bacteria</taxon>
        <taxon>Candidatus Magasanikiibacteriota</taxon>
    </lineage>
</organism>
<sequence>MSKEIVLDIETIGDIRDFNSLKVTVVSIYEYETDKYTSFVESELGNLWPILEKSERIIGYNSEHFDLPILNKYYAGDLLKFPQLDILKVIKETSGSRFKLNDIAKATLQIEKSADGLQAMKWWEEGKVDEIKKYCEQDVKVTKEIYEYGRKNKMLYFFTLTGDLTPIAVNFEPIPQSTTKNGSTVSNINLTLPL</sequence>